<gene>
    <name evidence="1" type="ORF">DKX38_018735</name>
</gene>
<keyword evidence="2" id="KW-1185">Reference proteome</keyword>
<comment type="caution">
    <text evidence="1">The sequence shown here is derived from an EMBL/GenBank/DDBJ whole genome shotgun (WGS) entry which is preliminary data.</text>
</comment>
<dbReference type="AlphaFoldDB" id="A0A5N5KNU0"/>
<name>A0A5N5KNU0_9ROSI</name>
<evidence type="ECO:0000313" key="1">
    <source>
        <dbReference type="EMBL" id="KAB5532065.1"/>
    </source>
</evidence>
<sequence>MGDSQYSFSLTTISPTGMLVPIGSGQTSLGIKATNGVVIATEKKLPSILVEESSWNGFEGHISGKNIETGKIGGDKQFRHALS</sequence>
<dbReference type="EMBL" id="VDCV01000012">
    <property type="protein sequence ID" value="KAB5532065.1"/>
    <property type="molecule type" value="Genomic_DNA"/>
</dbReference>
<proteinExistence type="predicted"/>
<dbReference type="InterPro" id="IPR029055">
    <property type="entry name" value="Ntn_hydrolases_N"/>
</dbReference>
<accession>A0A5N5KNU0</accession>
<organism evidence="1 2">
    <name type="scientific">Salix brachista</name>
    <dbReference type="NCBI Taxonomy" id="2182728"/>
    <lineage>
        <taxon>Eukaryota</taxon>
        <taxon>Viridiplantae</taxon>
        <taxon>Streptophyta</taxon>
        <taxon>Embryophyta</taxon>
        <taxon>Tracheophyta</taxon>
        <taxon>Spermatophyta</taxon>
        <taxon>Magnoliopsida</taxon>
        <taxon>eudicotyledons</taxon>
        <taxon>Gunneridae</taxon>
        <taxon>Pentapetalae</taxon>
        <taxon>rosids</taxon>
        <taxon>fabids</taxon>
        <taxon>Malpighiales</taxon>
        <taxon>Salicaceae</taxon>
        <taxon>Saliceae</taxon>
        <taxon>Salix</taxon>
    </lineage>
</organism>
<evidence type="ECO:0000313" key="2">
    <source>
        <dbReference type="Proteomes" id="UP000326939"/>
    </source>
</evidence>
<evidence type="ECO:0008006" key="3">
    <source>
        <dbReference type="Google" id="ProtNLM"/>
    </source>
</evidence>
<protein>
    <recommendedName>
        <fullName evidence="3">Proteasome alpha-type subunits domain-containing protein</fullName>
    </recommendedName>
</protein>
<dbReference type="Gene3D" id="3.60.20.10">
    <property type="entry name" value="Glutamine Phosphoribosylpyrophosphate, subunit 1, domain 1"/>
    <property type="match status" value="1"/>
</dbReference>
<dbReference type="Proteomes" id="UP000326939">
    <property type="component" value="Chromosome 12"/>
</dbReference>
<reference evidence="2" key="1">
    <citation type="journal article" date="2019" name="Gigascience">
        <title>De novo genome assembly of the endangered Acer yangbiense, a plant species with extremely small populations endemic to Yunnan Province, China.</title>
        <authorList>
            <person name="Yang J."/>
            <person name="Wariss H.M."/>
            <person name="Tao L."/>
            <person name="Zhang R."/>
            <person name="Yun Q."/>
            <person name="Hollingsworth P."/>
            <person name="Dao Z."/>
            <person name="Luo G."/>
            <person name="Guo H."/>
            <person name="Ma Y."/>
            <person name="Sun W."/>
        </authorList>
    </citation>
    <scope>NUCLEOTIDE SEQUENCE [LARGE SCALE GENOMIC DNA]</scope>
    <source>
        <strain evidence="2">cv. br00</strain>
    </source>
</reference>
<dbReference type="SUPFAM" id="SSF56235">
    <property type="entry name" value="N-terminal nucleophile aminohydrolases (Ntn hydrolases)"/>
    <property type="match status" value="1"/>
</dbReference>